<sequence length="303" mass="34941">MTGKKIILLFGLLALLSGTVLGQRPEIVLSLVNTDKEFALALQEDGIRKAYTKFLDRESMVFTPDAANGPDHYRKQEADSAGLFRFPAWAEVSDDGLLGYTTGPFELRDHITDKKPSATGHYVSIWRRKSYRDSWEIILDISVNHAGAAAMRTINYKQRITGDIPITPAYELVKSKQILLDSDELFNVSMKAGRLEFGYKEFFDDSVQLYRENYQPMLGREKAMKHLLQMKGKYAYTTGDGYLSLVRDIAYTFGTGYYYENIRTSRFDQHFNYVRIWRKDKKGLWKVILDIEKPFEQTETNTE</sequence>
<dbReference type="AlphaFoldDB" id="A0A4R3KRE5"/>
<evidence type="ECO:0000313" key="1">
    <source>
        <dbReference type="EMBL" id="TCS86855.1"/>
    </source>
</evidence>
<dbReference type="InterPro" id="IPR032710">
    <property type="entry name" value="NTF2-like_dom_sf"/>
</dbReference>
<accession>A0A4R3KRE5</accession>
<organism evidence="1 2">
    <name type="scientific">Anseongella ginsenosidimutans</name>
    <dbReference type="NCBI Taxonomy" id="496056"/>
    <lineage>
        <taxon>Bacteria</taxon>
        <taxon>Pseudomonadati</taxon>
        <taxon>Bacteroidota</taxon>
        <taxon>Sphingobacteriia</taxon>
        <taxon>Sphingobacteriales</taxon>
        <taxon>Sphingobacteriaceae</taxon>
        <taxon>Anseongella</taxon>
    </lineage>
</organism>
<keyword evidence="2" id="KW-1185">Reference proteome</keyword>
<dbReference type="RefSeq" id="WP_132129414.1">
    <property type="nucleotide sequence ID" value="NZ_CP042432.1"/>
</dbReference>
<gene>
    <name evidence="1" type="ORF">EDD80_106166</name>
</gene>
<dbReference type="Gene3D" id="3.10.450.50">
    <property type="match status" value="2"/>
</dbReference>
<dbReference type="Proteomes" id="UP000295807">
    <property type="component" value="Unassembled WGS sequence"/>
</dbReference>
<evidence type="ECO:0000313" key="2">
    <source>
        <dbReference type="Proteomes" id="UP000295807"/>
    </source>
</evidence>
<protein>
    <recommendedName>
        <fullName evidence="3">DUF4440 domain-containing protein</fullName>
    </recommendedName>
</protein>
<proteinExistence type="predicted"/>
<name>A0A4R3KRE5_9SPHI</name>
<reference evidence="1 2" key="1">
    <citation type="submission" date="2019-03" db="EMBL/GenBank/DDBJ databases">
        <title>Genomic Encyclopedia of Type Strains, Phase IV (KMG-IV): sequencing the most valuable type-strain genomes for metagenomic binning, comparative biology and taxonomic classification.</title>
        <authorList>
            <person name="Goeker M."/>
        </authorList>
    </citation>
    <scope>NUCLEOTIDE SEQUENCE [LARGE SCALE GENOMIC DNA]</scope>
    <source>
        <strain evidence="1 2">DSM 21100</strain>
    </source>
</reference>
<dbReference type="SUPFAM" id="SSF54427">
    <property type="entry name" value="NTF2-like"/>
    <property type="match status" value="1"/>
</dbReference>
<dbReference type="OrthoDB" id="1119084at2"/>
<comment type="caution">
    <text evidence="1">The sequence shown here is derived from an EMBL/GenBank/DDBJ whole genome shotgun (WGS) entry which is preliminary data.</text>
</comment>
<dbReference type="EMBL" id="SMAD01000006">
    <property type="protein sequence ID" value="TCS86855.1"/>
    <property type="molecule type" value="Genomic_DNA"/>
</dbReference>
<evidence type="ECO:0008006" key="3">
    <source>
        <dbReference type="Google" id="ProtNLM"/>
    </source>
</evidence>